<keyword evidence="5" id="KW-0812">Transmembrane</keyword>
<reference evidence="6" key="1">
    <citation type="submission" date="2021-01" db="EMBL/GenBank/DDBJ databases">
        <authorList>
            <person name="Corre E."/>
            <person name="Pelletier E."/>
            <person name="Niang G."/>
            <person name="Scheremetjew M."/>
            <person name="Finn R."/>
            <person name="Kale V."/>
            <person name="Holt S."/>
            <person name="Cochrane G."/>
            <person name="Meng A."/>
            <person name="Brown T."/>
            <person name="Cohen L."/>
        </authorList>
    </citation>
    <scope>NUCLEOTIDE SEQUENCE</scope>
    <source>
        <strain evidence="6">10249 10 AB</strain>
    </source>
</reference>
<dbReference type="Pfam" id="PF10250">
    <property type="entry name" value="O-FucT"/>
    <property type="match status" value="1"/>
</dbReference>
<evidence type="ECO:0008006" key="7">
    <source>
        <dbReference type="Google" id="ProtNLM"/>
    </source>
</evidence>
<keyword evidence="5" id="KW-1133">Transmembrane helix</keyword>
<evidence type="ECO:0000313" key="6">
    <source>
        <dbReference type="EMBL" id="CAE0711394.1"/>
    </source>
</evidence>
<keyword evidence="2" id="KW-0294">Fucose metabolism</keyword>
<feature type="compositionally biased region" description="Acidic residues" evidence="4">
    <location>
        <begin position="113"/>
        <end position="131"/>
    </location>
</feature>
<dbReference type="CDD" id="cd11296">
    <property type="entry name" value="O-FucT_like"/>
    <property type="match status" value="2"/>
</dbReference>
<dbReference type="GO" id="GO:0016740">
    <property type="term" value="F:transferase activity"/>
    <property type="evidence" value="ECO:0007669"/>
    <property type="project" value="UniProtKB-KW"/>
</dbReference>
<sequence>MTSNRKEEKSKSTTTTTRKNVGRKKGGGTGLNDWFIGIFGVAFVVSLSLNVMHLTIGDAHEDTNDIGGMGHSSNKEAAREALLRTMRDFRDNSASLKERRKRRMEKMKPLLDVDENSVEALDSDGGSDVEENSVGGSDIKDGGDSVKDGKKKLPLATLNCKPWGISDESNKAAQEMVYWQDIPSDSYYTPPFYEMNHQKGKERKYMTFEPDGGGWNNIRMAMESTIAIALATGRTLVMPPQKKMYLLGAQKGGQKHHFNFVDFFPIERMATDNKAFEVVSMQEYLEEEALKGKLVNKETGKVEFPPGNRTDWDGIDQKDYDDLRFYLRSVSHTLEWRPSKCLPAFPSSGNHEDVEILQKLAGTVTKLGSHHHIDGTELFKVDDPNPLSRLEDTLSGRKKLCVYDEGDQNEKVVHFQMNHKEGLRLLTHFYSFLFFEDWREDLWMKRIVRDHLYYSDEIQCAAARIVEKVRDHKSKLTNGNSKEFISFHVRRGDFQFKDSWISIEKLIENTQDLIPANSVVFIATDERDKSYFEPMKKKYNLLFLDDFVGELKGVNCKCHSEIMHILANHI</sequence>
<keyword evidence="3" id="KW-0119">Carbohydrate metabolism</keyword>
<dbReference type="Gene3D" id="3.40.50.11340">
    <property type="match status" value="1"/>
</dbReference>
<evidence type="ECO:0000256" key="4">
    <source>
        <dbReference type="SAM" id="MobiDB-lite"/>
    </source>
</evidence>
<keyword evidence="1" id="KW-0808">Transferase</keyword>
<dbReference type="AlphaFoldDB" id="A0A7S4AD71"/>
<dbReference type="EMBL" id="HBIX01005217">
    <property type="protein sequence ID" value="CAE0711394.1"/>
    <property type="molecule type" value="Transcribed_RNA"/>
</dbReference>
<evidence type="ECO:0000256" key="1">
    <source>
        <dbReference type="ARBA" id="ARBA00022679"/>
    </source>
</evidence>
<evidence type="ECO:0000256" key="5">
    <source>
        <dbReference type="SAM" id="Phobius"/>
    </source>
</evidence>
<evidence type="ECO:0000256" key="2">
    <source>
        <dbReference type="ARBA" id="ARBA00023253"/>
    </source>
</evidence>
<feature type="region of interest" description="Disordered" evidence="4">
    <location>
        <begin position="1"/>
        <end position="24"/>
    </location>
</feature>
<gene>
    <name evidence="6" type="ORF">PAUS00366_LOCUS4146</name>
</gene>
<feature type="region of interest" description="Disordered" evidence="4">
    <location>
        <begin position="113"/>
        <end position="146"/>
    </location>
</feature>
<feature type="compositionally biased region" description="Basic and acidic residues" evidence="4">
    <location>
        <begin position="1"/>
        <end position="11"/>
    </location>
</feature>
<dbReference type="Gene3D" id="3.40.50.11350">
    <property type="match status" value="1"/>
</dbReference>
<feature type="transmembrane region" description="Helical" evidence="5">
    <location>
        <begin position="34"/>
        <end position="56"/>
    </location>
</feature>
<proteinExistence type="predicted"/>
<keyword evidence="5" id="KW-0472">Membrane</keyword>
<accession>A0A7S4AD71</accession>
<dbReference type="InterPro" id="IPR019378">
    <property type="entry name" value="GDP-Fuc_O-FucTrfase"/>
</dbReference>
<evidence type="ECO:0000256" key="3">
    <source>
        <dbReference type="ARBA" id="ARBA00023277"/>
    </source>
</evidence>
<dbReference type="PANTHER" id="PTHR31469:SF8">
    <property type="entry name" value="OS07G0641000 PROTEIN"/>
    <property type="match status" value="1"/>
</dbReference>
<name>A0A7S4AD71_9STRA</name>
<protein>
    <recommendedName>
        <fullName evidence="7">O-fucosyltransferase family protein</fullName>
    </recommendedName>
</protein>
<dbReference type="GO" id="GO:0006004">
    <property type="term" value="P:fucose metabolic process"/>
    <property type="evidence" value="ECO:0007669"/>
    <property type="project" value="UniProtKB-KW"/>
</dbReference>
<organism evidence="6">
    <name type="scientific">Pseudo-nitzschia australis</name>
    <dbReference type="NCBI Taxonomy" id="44445"/>
    <lineage>
        <taxon>Eukaryota</taxon>
        <taxon>Sar</taxon>
        <taxon>Stramenopiles</taxon>
        <taxon>Ochrophyta</taxon>
        <taxon>Bacillariophyta</taxon>
        <taxon>Bacillariophyceae</taxon>
        <taxon>Bacillariophycidae</taxon>
        <taxon>Bacillariales</taxon>
        <taxon>Bacillariaceae</taxon>
        <taxon>Pseudo-nitzschia</taxon>
    </lineage>
</organism>
<dbReference type="PANTHER" id="PTHR31469">
    <property type="entry name" value="OS07G0633600 PROTEIN"/>
    <property type="match status" value="1"/>
</dbReference>